<evidence type="ECO:0000313" key="2">
    <source>
        <dbReference type="EMBL" id="TDL16020.1"/>
    </source>
</evidence>
<dbReference type="AlphaFoldDB" id="A0A4Y7PNH9"/>
<feature type="region of interest" description="Disordered" evidence="1">
    <location>
        <begin position="74"/>
        <end position="96"/>
    </location>
</feature>
<accession>A0A4Y7PNH9</accession>
<protein>
    <recommendedName>
        <fullName evidence="4">Zn(2)-C6 fungal-type domain-containing protein</fullName>
    </recommendedName>
</protein>
<evidence type="ECO:0000313" key="3">
    <source>
        <dbReference type="Proteomes" id="UP000294933"/>
    </source>
</evidence>
<feature type="compositionally biased region" description="Basic residues" evidence="1">
    <location>
        <begin position="81"/>
        <end position="91"/>
    </location>
</feature>
<feature type="compositionally biased region" description="Polar residues" evidence="1">
    <location>
        <begin position="1"/>
        <end position="23"/>
    </location>
</feature>
<dbReference type="Proteomes" id="UP000294933">
    <property type="component" value="Unassembled WGS sequence"/>
</dbReference>
<gene>
    <name evidence="2" type="ORF">BD410DRAFT_890515</name>
</gene>
<reference evidence="2 3" key="1">
    <citation type="submission" date="2018-06" db="EMBL/GenBank/DDBJ databases">
        <title>A transcriptomic atlas of mushroom development highlights an independent origin of complex multicellularity.</title>
        <authorList>
            <consortium name="DOE Joint Genome Institute"/>
            <person name="Krizsan K."/>
            <person name="Almasi E."/>
            <person name="Merenyi Z."/>
            <person name="Sahu N."/>
            <person name="Viragh M."/>
            <person name="Koszo T."/>
            <person name="Mondo S."/>
            <person name="Kiss B."/>
            <person name="Balint B."/>
            <person name="Kues U."/>
            <person name="Barry K."/>
            <person name="Hegedus J.C."/>
            <person name="Henrissat B."/>
            <person name="Johnson J."/>
            <person name="Lipzen A."/>
            <person name="Ohm R."/>
            <person name="Nagy I."/>
            <person name="Pangilinan J."/>
            <person name="Yan J."/>
            <person name="Xiong Y."/>
            <person name="Grigoriev I.V."/>
            <person name="Hibbett D.S."/>
            <person name="Nagy L.G."/>
        </authorList>
    </citation>
    <scope>NUCLEOTIDE SEQUENCE [LARGE SCALE GENOMIC DNA]</scope>
    <source>
        <strain evidence="2 3">SZMC22713</strain>
    </source>
</reference>
<evidence type="ECO:0000256" key="1">
    <source>
        <dbReference type="SAM" id="MobiDB-lite"/>
    </source>
</evidence>
<organism evidence="2 3">
    <name type="scientific">Rickenella mellea</name>
    <dbReference type="NCBI Taxonomy" id="50990"/>
    <lineage>
        <taxon>Eukaryota</taxon>
        <taxon>Fungi</taxon>
        <taxon>Dikarya</taxon>
        <taxon>Basidiomycota</taxon>
        <taxon>Agaricomycotina</taxon>
        <taxon>Agaricomycetes</taxon>
        <taxon>Hymenochaetales</taxon>
        <taxon>Rickenellaceae</taxon>
        <taxon>Rickenella</taxon>
    </lineage>
</organism>
<feature type="region of interest" description="Disordered" evidence="1">
    <location>
        <begin position="1"/>
        <end position="36"/>
    </location>
</feature>
<dbReference type="EMBL" id="ML170254">
    <property type="protein sequence ID" value="TDL16020.1"/>
    <property type="molecule type" value="Genomic_DNA"/>
</dbReference>
<dbReference type="VEuPathDB" id="FungiDB:BD410DRAFT_890515"/>
<evidence type="ECO:0008006" key="4">
    <source>
        <dbReference type="Google" id="ProtNLM"/>
    </source>
</evidence>
<keyword evidence="3" id="KW-1185">Reference proteome</keyword>
<name>A0A4Y7PNH9_9AGAM</name>
<proteinExistence type="predicted"/>
<dbReference type="OrthoDB" id="3323522at2759"/>
<sequence length="282" mass="31560">MQPALTSNQNPVPNLTYGPTQIVRSPRNRDRNPRPCGKCSVAKVRCLVSAPYSSLRCKRCEDEGLTECVPPVPKPNSQTGVRHRAPHKRKMKDGPSSSFDVVISFEENISATSDIIGYTQNQSFEKDIDRRGPLRSMTSETAAQIQSSPIRFDGLISTAVPTNNIESVPRPNIGTTSAGTGNSIDALYHNNNITIQNCSAVAQNESYLGMHQPGCSDTGVTWYHKDWDCGPEPVGDWKGLYPKSYLRLQKGHWMEDIYQSQQVFRRVPNEREWVFCAVRFVE</sequence>